<organism evidence="1 2">
    <name type="scientific">Scylla paramamosain</name>
    <name type="common">Mud crab</name>
    <dbReference type="NCBI Taxonomy" id="85552"/>
    <lineage>
        <taxon>Eukaryota</taxon>
        <taxon>Metazoa</taxon>
        <taxon>Ecdysozoa</taxon>
        <taxon>Arthropoda</taxon>
        <taxon>Crustacea</taxon>
        <taxon>Multicrustacea</taxon>
        <taxon>Malacostraca</taxon>
        <taxon>Eumalacostraca</taxon>
        <taxon>Eucarida</taxon>
        <taxon>Decapoda</taxon>
        <taxon>Pleocyemata</taxon>
        <taxon>Brachyura</taxon>
        <taxon>Eubrachyura</taxon>
        <taxon>Portunoidea</taxon>
        <taxon>Portunidae</taxon>
        <taxon>Portuninae</taxon>
        <taxon>Scylla</taxon>
    </lineage>
</organism>
<accession>A0AAW0U1G4</accession>
<name>A0AAW0U1G4_SCYPA</name>
<reference evidence="1 2" key="1">
    <citation type="submission" date="2023-03" db="EMBL/GenBank/DDBJ databases">
        <title>High-quality genome of Scylla paramamosain provides insights in environmental adaptation.</title>
        <authorList>
            <person name="Zhang L."/>
        </authorList>
    </citation>
    <scope>NUCLEOTIDE SEQUENCE [LARGE SCALE GENOMIC DNA]</scope>
    <source>
        <strain evidence="1">LZ_2023a</strain>
        <tissue evidence="1">Muscle</tissue>
    </source>
</reference>
<protein>
    <submittedName>
        <fullName evidence="1">Uncharacterized protein</fullName>
    </submittedName>
</protein>
<proteinExistence type="predicted"/>
<comment type="caution">
    <text evidence="1">The sequence shown here is derived from an EMBL/GenBank/DDBJ whole genome shotgun (WGS) entry which is preliminary data.</text>
</comment>
<dbReference type="EMBL" id="JARAKH010000020">
    <property type="protein sequence ID" value="KAK8393530.1"/>
    <property type="molecule type" value="Genomic_DNA"/>
</dbReference>
<gene>
    <name evidence="1" type="ORF">O3P69_006696</name>
</gene>
<sequence length="250" mass="27736">MALRGAGKSNPLAIVDPSEYLTVFLEDIVKLLGNRRYFVSRSISLENVESLVVNCAITPLQKFAMDKLSAYFMEMKKLLSDVIDTGNEYLPLGEISCCSPLGGRVRSSCSLSVKKHIQRITNNANYSDTFEWININTVAMASSLSRMTEEEGKALAFEDTKVFENRPHSLGRVRPPDPKSIASTAIQQGEGLANIGFIREAIGKIQLENGTFERENGINKRLIRFDDKGTSVPGVMYAQTPGKDRLWPDP</sequence>
<dbReference type="Proteomes" id="UP001487740">
    <property type="component" value="Unassembled WGS sequence"/>
</dbReference>
<evidence type="ECO:0000313" key="1">
    <source>
        <dbReference type="EMBL" id="KAK8393530.1"/>
    </source>
</evidence>
<evidence type="ECO:0000313" key="2">
    <source>
        <dbReference type="Proteomes" id="UP001487740"/>
    </source>
</evidence>
<dbReference type="AlphaFoldDB" id="A0AAW0U1G4"/>
<keyword evidence="2" id="KW-1185">Reference proteome</keyword>